<dbReference type="SMART" id="SM00268">
    <property type="entry name" value="ACTIN"/>
    <property type="match status" value="1"/>
</dbReference>
<feature type="region of interest" description="Disordered" evidence="2">
    <location>
        <begin position="614"/>
        <end position="635"/>
    </location>
</feature>
<dbReference type="GO" id="GO:0030600">
    <property type="term" value="F:feruloyl esterase activity"/>
    <property type="evidence" value="ECO:0007669"/>
    <property type="project" value="UniProtKB-EC"/>
</dbReference>
<feature type="compositionally biased region" description="Acidic residues" evidence="2">
    <location>
        <begin position="72"/>
        <end position="93"/>
    </location>
</feature>
<keyword evidence="4" id="KW-1185">Reference proteome</keyword>
<accession>A0ABR3G575</accession>
<feature type="region of interest" description="Disordered" evidence="2">
    <location>
        <begin position="55"/>
        <end position="113"/>
    </location>
</feature>
<dbReference type="SUPFAM" id="SSF53067">
    <property type="entry name" value="Actin-like ATPase domain"/>
    <property type="match status" value="2"/>
</dbReference>
<evidence type="ECO:0000256" key="2">
    <source>
        <dbReference type="SAM" id="MobiDB-lite"/>
    </source>
</evidence>
<dbReference type="Gene3D" id="3.30.420.40">
    <property type="match status" value="3"/>
</dbReference>
<dbReference type="Proteomes" id="UP001447188">
    <property type="component" value="Unassembled WGS sequence"/>
</dbReference>
<gene>
    <name evidence="3" type="primary">ARP9</name>
    <name evidence="3" type="ORF">Q9L58_010164</name>
</gene>
<reference evidence="3 4" key="1">
    <citation type="submission" date="2024-02" db="EMBL/GenBank/DDBJ databases">
        <title>Discinaceae phylogenomics.</title>
        <authorList>
            <person name="Dirks A.C."/>
            <person name="James T.Y."/>
        </authorList>
    </citation>
    <scope>NUCLEOTIDE SEQUENCE [LARGE SCALE GENOMIC DNA]</scope>
    <source>
        <strain evidence="3 4">ACD0624</strain>
    </source>
</reference>
<dbReference type="InterPro" id="IPR043129">
    <property type="entry name" value="ATPase_NBD"/>
</dbReference>
<organism evidence="3 4">
    <name type="scientific">Discina gigas</name>
    <dbReference type="NCBI Taxonomy" id="1032678"/>
    <lineage>
        <taxon>Eukaryota</taxon>
        <taxon>Fungi</taxon>
        <taxon>Dikarya</taxon>
        <taxon>Ascomycota</taxon>
        <taxon>Pezizomycotina</taxon>
        <taxon>Pezizomycetes</taxon>
        <taxon>Pezizales</taxon>
        <taxon>Discinaceae</taxon>
        <taxon>Discina</taxon>
    </lineage>
</organism>
<dbReference type="EC" id="3.1.1.73" evidence="3"/>
<evidence type="ECO:0000313" key="4">
    <source>
        <dbReference type="Proteomes" id="UP001447188"/>
    </source>
</evidence>
<comment type="caution">
    <text evidence="3">The sequence shown here is derived from an EMBL/GenBank/DDBJ whole genome shotgun (WGS) entry which is preliminary data.</text>
</comment>
<protein>
    <submittedName>
        <fullName evidence="3">Actin-like protein arp9 (SWI/SNF complex component arp9)</fullName>
        <ecNumber evidence="3">3.1.1.73</ecNumber>
    </submittedName>
</protein>
<feature type="region of interest" description="Disordered" evidence="2">
    <location>
        <begin position="126"/>
        <end position="167"/>
    </location>
</feature>
<keyword evidence="3" id="KW-0378">Hydrolase</keyword>
<feature type="compositionally biased region" description="Basic and acidic residues" evidence="2">
    <location>
        <begin position="494"/>
        <end position="511"/>
    </location>
</feature>
<name>A0ABR3G575_9PEZI</name>
<sequence length="735" mass="79997">MTIFSCIIYPGSQTTLAQLGLPESFTPPKVRILSRMFPGIEEGTWTATKIREAREGEKEDLIAKQKAAMGADQDEDEGDEDDDDEGEELDEATGEMRSTVDGVLAKSPTDGVADEDGAAAAMVGEMSVPKKDEAPSTPAKLRVQESTVTEAEEGDGEGDDDDDEDMGEEGVYVEDEDDEEGAVWCMKEGKVVDWGCFFALLQHVHETINPTFHTPILMLCPPNFSSRDKELLTQFVFEKLKAPGFAMMDASLAVLWAYGISTGTVIDVGYEKTDVTPILEFIVQERARESIPGWGGDAMTRHLAKLLPDMKLEEVEQLKKSSICEILSSGSLLPTTGSVNAAIAAGEKNRRTTESDGMDLDVEDEEGSFNVAAIVAAGKTHEFLAKKEKEKRGEFEKRLPNRDRENNTFWLIEKKKPGEDDLIIDENLPVIATLAPSLPLPEASGETSVVAPSVSVPTITETGTEVPATEISDAIAPINPLVLPQPPTAPSEDEAARRQKEKDKRKEERRATAIGLPPLAEDETYREVEVGVERFQAAGCGILHALADNIWRVMAKVEDVSRRAELWESLIIVGNGSRVKGFKESLLATIQSKYYISPSSGTIFSSELPSNLSTPMATGASTPIPQNSSGGPSQPNPLLVAATTHNSHQQNMYNPMMQQHNHHHHSAHSQTPTTIKVVKPPEYFPEWKDVGFEEVGFLGAQVAAKVLFVVDQGASQGFLTRVEYNEGGPAAIHAI</sequence>
<dbReference type="InterPro" id="IPR004000">
    <property type="entry name" value="Actin"/>
</dbReference>
<dbReference type="EMBL" id="JBBBZM010000322">
    <property type="protein sequence ID" value="KAL0630983.1"/>
    <property type="molecule type" value="Genomic_DNA"/>
</dbReference>
<feature type="region of interest" description="Disordered" evidence="2">
    <location>
        <begin position="479"/>
        <end position="518"/>
    </location>
</feature>
<proteinExistence type="inferred from homology"/>
<dbReference type="Gene3D" id="3.90.640.60">
    <property type="match status" value="1"/>
</dbReference>
<feature type="compositionally biased region" description="Polar residues" evidence="2">
    <location>
        <begin position="614"/>
        <end position="633"/>
    </location>
</feature>
<evidence type="ECO:0000256" key="1">
    <source>
        <dbReference type="RuleBase" id="RU000487"/>
    </source>
</evidence>
<evidence type="ECO:0000313" key="3">
    <source>
        <dbReference type="EMBL" id="KAL0630983.1"/>
    </source>
</evidence>
<comment type="similarity">
    <text evidence="1">Belongs to the actin family.</text>
</comment>
<feature type="compositionally biased region" description="Acidic residues" evidence="2">
    <location>
        <begin position="150"/>
        <end position="167"/>
    </location>
</feature>
<dbReference type="PANTHER" id="PTHR11937">
    <property type="entry name" value="ACTIN"/>
    <property type="match status" value="1"/>
</dbReference>
<dbReference type="Pfam" id="PF00022">
    <property type="entry name" value="Actin"/>
    <property type="match status" value="1"/>
</dbReference>